<name>A0A284RUB9_ARMOS</name>
<protein>
    <recommendedName>
        <fullName evidence="8">ZZ-type domain-containing protein</fullName>
    </recommendedName>
</protein>
<keyword evidence="7" id="KW-1185">Reference proteome</keyword>
<keyword evidence="5" id="KW-0812">Transmembrane</keyword>
<proteinExistence type="predicted"/>
<sequence>MPVDKYSDVTSQPFATAVNTTISSGVGHFVVSQLSGWSAASSALIATLEELQKIHPFISVAVLPFKAALYLELKQRQNDEKIITLHVLMKEMMKSLLILKDVTAEDSENMKVYLTEILQNIARDITGCANASGVYYSRNLISRILRSKSYESDLAAYGDQFEKNKQDLMLRLNTRINVKLNEVAESLSTIKLFDMVRSPREWELMGLIDKEGGPSKVMQDPVLLGKIIEENEKNNKDRSARQSDTDKKTISVVQAEIRQDLQKLIKTNETVFNRKFEAQKKSLIDTLGETVERMGDRVITAVISGPYERLINQDLYDIWKEMHWRGSAKARDLVLALRDYYYSRNQFSLARQMRETASPTITAENDSEASHISDAIVQPANDQWALPYINLLRIQPLMEAFDDDVSGFVTINEANALCAGRPENWSLLHWMAYWAVGFQMTLFQYYTQIRTLLQQMHTAAEQTLPANRVFVDAFLGAFLFRDLDNLLSGFQEQIPYHGTWNWNDWSKFLPYVQGEEKRLKDQLEAFQYSIDASDTLLLITGPGRLERFIFPLMYLLLERHYLIIKYCHSNVIHPGILWNSLQSVDIIMDAVGVRVKDLQAIFKHKNLNEAVMMRKSVYGIFSSWSPDSPNNWLHKHAPLELISELPLEIDQTSIDFINLKPALLRYTTSDSIAGRPNEIDNTPSKLPALLDRNKEIYELEGFSAVIGTWVGNYHHKGLGMGGIAVFCINGTQADGTIVGFGTDTIGEFTIQGKLSLQASDSTRVIFRESHSKGLAADKWRYEGTITSSGVMEGQWGNENDQEGIDDFETTRWTTQDGSIGQFSFEHLPIERYLMGFWPYKDEFEDLILQYGASRASYRAYWGYAIRVVLHRIRRPCQEMRWSYLKERRAQRQQFIDLTIQRDCRAGWLPYVFGGLVDWDMMDTLALLERSLYPQDILLLYRSLAWFKARRQIIQGGIICNICKEYLIGSRFLCLDCLLEYDDDSTDFCLGCFQEDFKNDKVTHTRYHPLLQLRRRLATRRLFSVANNSRAALKTARRKLGDSSGHPQCAICKESVSLPCWFCVDCDDEFFLCFKCNANDNATEPWMTDKHLRPEEGHTYVHKLVLCSEPEPVEPKAPSVEERLAATEKHMETMEKHMEEMQKHIEATKKNTEKHIEAMERHIEVTGKHIEASEKHTEATETHIEETKKHIEASQRSLQGLLELQKGNNNAIQKRIEKMLTWGAGLIVLIFAIWAMMTRG</sequence>
<evidence type="ECO:0000256" key="2">
    <source>
        <dbReference type="ARBA" id="ARBA00022771"/>
    </source>
</evidence>
<evidence type="ECO:0000313" key="6">
    <source>
        <dbReference type="EMBL" id="SJL12357.1"/>
    </source>
</evidence>
<evidence type="ECO:0000256" key="5">
    <source>
        <dbReference type="SAM" id="Phobius"/>
    </source>
</evidence>
<dbReference type="STRING" id="47428.A0A284RUB9"/>
<evidence type="ECO:0008006" key="8">
    <source>
        <dbReference type="Google" id="ProtNLM"/>
    </source>
</evidence>
<dbReference type="CDD" id="cd02249">
    <property type="entry name" value="ZZ"/>
    <property type="match status" value="1"/>
</dbReference>
<keyword evidence="5" id="KW-0472">Membrane</keyword>
<evidence type="ECO:0000256" key="4">
    <source>
        <dbReference type="SAM" id="Coils"/>
    </source>
</evidence>
<feature type="transmembrane region" description="Helical" evidence="5">
    <location>
        <begin position="1218"/>
        <end position="1236"/>
    </location>
</feature>
<keyword evidence="2" id="KW-0863">Zinc-finger</keyword>
<dbReference type="Proteomes" id="UP000219338">
    <property type="component" value="Unassembled WGS sequence"/>
</dbReference>
<dbReference type="GO" id="GO:0008270">
    <property type="term" value="F:zinc ion binding"/>
    <property type="evidence" value="ECO:0007669"/>
    <property type="project" value="UniProtKB-KW"/>
</dbReference>
<feature type="coiled-coil region" evidence="4">
    <location>
        <begin position="1123"/>
        <end position="1150"/>
    </location>
</feature>
<evidence type="ECO:0000256" key="3">
    <source>
        <dbReference type="ARBA" id="ARBA00022833"/>
    </source>
</evidence>
<gene>
    <name evidence="6" type="ORF">ARMOST_15783</name>
</gene>
<evidence type="ECO:0000256" key="1">
    <source>
        <dbReference type="ARBA" id="ARBA00022723"/>
    </source>
</evidence>
<dbReference type="Gene3D" id="3.30.60.90">
    <property type="match status" value="1"/>
</dbReference>
<keyword evidence="3" id="KW-0862">Zinc</keyword>
<accession>A0A284RUB9</accession>
<dbReference type="EMBL" id="FUEG01000016">
    <property type="protein sequence ID" value="SJL12357.1"/>
    <property type="molecule type" value="Genomic_DNA"/>
</dbReference>
<keyword evidence="4" id="KW-0175">Coiled coil</keyword>
<evidence type="ECO:0000313" key="7">
    <source>
        <dbReference type="Proteomes" id="UP000219338"/>
    </source>
</evidence>
<reference evidence="7" key="1">
    <citation type="journal article" date="2017" name="Nat. Ecol. Evol.">
        <title>Genome expansion and lineage-specific genetic innovations in the forest pathogenic fungi Armillaria.</title>
        <authorList>
            <person name="Sipos G."/>
            <person name="Prasanna A.N."/>
            <person name="Walter M.C."/>
            <person name="O'Connor E."/>
            <person name="Balint B."/>
            <person name="Krizsan K."/>
            <person name="Kiss B."/>
            <person name="Hess J."/>
            <person name="Varga T."/>
            <person name="Slot J."/>
            <person name="Riley R."/>
            <person name="Boka B."/>
            <person name="Rigling D."/>
            <person name="Barry K."/>
            <person name="Lee J."/>
            <person name="Mihaltcheva S."/>
            <person name="LaButti K."/>
            <person name="Lipzen A."/>
            <person name="Waldron R."/>
            <person name="Moloney N.M."/>
            <person name="Sperisen C."/>
            <person name="Kredics L."/>
            <person name="Vagvoelgyi C."/>
            <person name="Patrignani A."/>
            <person name="Fitzpatrick D."/>
            <person name="Nagy I."/>
            <person name="Doyle S."/>
            <person name="Anderson J.B."/>
            <person name="Grigoriev I.V."/>
            <person name="Gueldener U."/>
            <person name="Muensterkoetter M."/>
            <person name="Nagy L.G."/>
        </authorList>
    </citation>
    <scope>NUCLEOTIDE SEQUENCE [LARGE SCALE GENOMIC DNA]</scope>
    <source>
        <strain evidence="7">C18/9</strain>
    </source>
</reference>
<keyword evidence="1" id="KW-0479">Metal-binding</keyword>
<dbReference type="AlphaFoldDB" id="A0A284RUB9"/>
<dbReference type="OrthoDB" id="2122982at2759"/>
<keyword evidence="5" id="KW-1133">Transmembrane helix</keyword>
<organism evidence="6 7">
    <name type="scientific">Armillaria ostoyae</name>
    <name type="common">Armillaria root rot fungus</name>
    <dbReference type="NCBI Taxonomy" id="47428"/>
    <lineage>
        <taxon>Eukaryota</taxon>
        <taxon>Fungi</taxon>
        <taxon>Dikarya</taxon>
        <taxon>Basidiomycota</taxon>
        <taxon>Agaricomycotina</taxon>
        <taxon>Agaricomycetes</taxon>
        <taxon>Agaricomycetidae</taxon>
        <taxon>Agaricales</taxon>
        <taxon>Marasmiineae</taxon>
        <taxon>Physalacriaceae</taxon>
        <taxon>Armillaria</taxon>
    </lineage>
</organism>
<dbReference type="OMA" id="HWMAYWA"/>
<dbReference type="SUPFAM" id="SSF57850">
    <property type="entry name" value="RING/U-box"/>
    <property type="match status" value="1"/>
</dbReference>
<dbReference type="InterPro" id="IPR043145">
    <property type="entry name" value="Znf_ZZ_sf"/>
</dbReference>